<dbReference type="OrthoDB" id="1495718at2"/>
<gene>
    <name evidence="1" type="ORF">SAMN05444362_103214</name>
</gene>
<dbReference type="Pfam" id="PF11276">
    <property type="entry name" value="DUF3078"/>
    <property type="match status" value="1"/>
</dbReference>
<dbReference type="EMBL" id="FQUC01000003">
    <property type="protein sequence ID" value="SHF06852.1"/>
    <property type="molecule type" value="Genomic_DNA"/>
</dbReference>
<organism evidence="1 2">
    <name type="scientific">Dysgonomonas macrotermitis</name>
    <dbReference type="NCBI Taxonomy" id="1346286"/>
    <lineage>
        <taxon>Bacteria</taxon>
        <taxon>Pseudomonadati</taxon>
        <taxon>Bacteroidota</taxon>
        <taxon>Bacteroidia</taxon>
        <taxon>Bacteroidales</taxon>
        <taxon>Dysgonomonadaceae</taxon>
        <taxon>Dysgonomonas</taxon>
    </lineage>
</organism>
<dbReference type="AlphaFoldDB" id="A0A1M4YMY2"/>
<name>A0A1M4YMY2_9BACT</name>
<dbReference type="STRING" id="1346286.SAMN05444362_103214"/>
<dbReference type="InterPro" id="IPR021428">
    <property type="entry name" value="DUF3078"/>
</dbReference>
<dbReference type="Proteomes" id="UP000184480">
    <property type="component" value="Unassembled WGS sequence"/>
</dbReference>
<reference evidence="2" key="1">
    <citation type="submission" date="2016-11" db="EMBL/GenBank/DDBJ databases">
        <authorList>
            <person name="Varghese N."/>
            <person name="Submissions S."/>
        </authorList>
    </citation>
    <scope>NUCLEOTIDE SEQUENCE [LARGE SCALE GENOMIC DNA]</scope>
    <source>
        <strain evidence="2">DSM 27370</strain>
    </source>
</reference>
<proteinExistence type="predicted"/>
<accession>A0A1M4YMY2</accession>
<evidence type="ECO:0000313" key="1">
    <source>
        <dbReference type="EMBL" id="SHF06852.1"/>
    </source>
</evidence>
<keyword evidence="2" id="KW-1185">Reference proteome</keyword>
<evidence type="ECO:0008006" key="3">
    <source>
        <dbReference type="Google" id="ProtNLM"/>
    </source>
</evidence>
<protein>
    <recommendedName>
        <fullName evidence="3">DUF3078 domain-containing protein</fullName>
    </recommendedName>
</protein>
<dbReference type="RefSeq" id="WP_062177635.1">
    <property type="nucleotide sequence ID" value="NZ_BBXL01000003.1"/>
</dbReference>
<sequence>MKDSLTIIDKNRPDTAFIYTRGANGLIEMPQNNWTPFPYNVSFRDTVIYNPAYLPVVFDGKILPPDLDFMSKSTGFPSAPLQLIPEDSTFVPTLKRLEQVQLLRRDFYTNMNNIENVRYNAFTLKKLPQINQDEVTKRNILHDLITAEDPITVAPVELPKIAPKFIYWTYNGEHQLQATHNFISDNWYKGGNRSFYIVNSHKLYLNYKKDKLSFQNTFEWRLNIAQVQADKVNKYSVNEDLVRLINTLGYKAFNNWEYTVKLESQTQLLTNHPINSKDKTTSFLSPLTENFAVGMKYSKEKAFASDKYKKLAFSINLSPTSLNYIYIRDNEITNRQGIAADKHSKLEFGSTINADLKFTFNRFTTWTSRFKYFTNYEKAQMEFENSFNMQLNRFFSVNTNVYLRFDDTGKKGEGDWGYFQMNEILSFGLSYNW</sequence>
<evidence type="ECO:0000313" key="2">
    <source>
        <dbReference type="Proteomes" id="UP000184480"/>
    </source>
</evidence>